<dbReference type="Proteomes" id="UP000000598">
    <property type="component" value="Chromosome B"/>
</dbReference>
<sequence>MPSLPTFAASISDSLLGHSKVERDLQVQVEAQDPNVKTFVSSNGSVIPLRKKRKDPAQIDTSWSADEAYGININALLDRIENDVGDSTPTNNLQPQKDIDKDKDKKRLSSGNTLWTEKWRPHKFLDLVGNERLNRRVLFWLRQWSPLVFDEELPELTTFKKHSNPENDASDEYADPLKRPMKRILLIHGPPGIGKTSVAHVVAKQAGYSVMEINASDERAGDRVRHKVQNALFNHTFNDKPVCLIADEIDGSVENGFIKVLLDIIKSDSKATHDLITGRTGKDHHFKSSARLQKKKKNKDKLLTRPIIAVCNNVYANALEKLRPHSEIIHFQKPSENALMERLEYVCKKEKVHVSKTLLKELAVLSQGDVRNSLNNLQFMTKNGFDKDKLVTNGSDAEWTDDKRKDIGITWFKICNSIFKRDPYLDVKLQLKNLLRDVETSGNYERIIEGCFTLFPEVNYSDHGVTKPGRISDWLFFNDRMFQSLFEHNGELLRYCAFTPLEFFVMFGDIANKDELKVKTNSFEIKERERASLNLLDVINSKCSITSMIYANKQTLLMEILPMVDEILSTDLSRVRDAQIRQRSLDLVIPLFHDFQLQIQQSTNPDTRNALVVDPPLDQIVLLDGKKLREVITKRPIALKFSLAKLEEEKIRKRALDRVMRDKETNENNRKRQKMEGTGSRSVDFFKDQYNSIKTTAENASLVAPPTKKTRSAFSFTRESTPTTADEAAKAALNAEEMRIWVKYKEGFSNAVRKNISWSQLWE</sequence>
<keyword evidence="3" id="KW-0067">ATP-binding</keyword>
<dbReference type="eggNOG" id="KOG1969">
    <property type="taxonomic scope" value="Eukaryota"/>
</dbReference>
<dbReference type="EMBL" id="CR382122">
    <property type="protein sequence ID" value="CAH02535.1"/>
    <property type="molecule type" value="Genomic_DNA"/>
</dbReference>
<dbReference type="Pfam" id="PF00004">
    <property type="entry name" value="AAA"/>
    <property type="match status" value="1"/>
</dbReference>
<dbReference type="InterPro" id="IPR027417">
    <property type="entry name" value="P-loop_NTPase"/>
</dbReference>
<evidence type="ECO:0000256" key="4">
    <source>
        <dbReference type="SAM" id="MobiDB-lite"/>
    </source>
</evidence>
<dbReference type="STRING" id="284590.Q6CV97"/>
<dbReference type="AlphaFoldDB" id="Q6CV97"/>
<feature type="region of interest" description="Disordered" evidence="4">
    <location>
        <begin position="660"/>
        <end position="679"/>
    </location>
</feature>
<dbReference type="PaxDb" id="284590-Q6CV97"/>
<dbReference type="SUPFAM" id="SSF52540">
    <property type="entry name" value="P-loop containing nucleoside triphosphate hydrolases"/>
    <property type="match status" value="1"/>
</dbReference>
<evidence type="ECO:0000313" key="7">
    <source>
        <dbReference type="Proteomes" id="UP000000598"/>
    </source>
</evidence>
<dbReference type="Gene3D" id="1.10.8.60">
    <property type="match status" value="1"/>
</dbReference>
<dbReference type="OMA" id="RWLKGWE"/>
<dbReference type="GO" id="GO:0006260">
    <property type="term" value="P:DNA replication"/>
    <property type="evidence" value="ECO:0007669"/>
    <property type="project" value="UniProtKB-KW"/>
</dbReference>
<dbReference type="PANTHER" id="PTHR23389:SF3">
    <property type="entry name" value="CHROMOSOME TRANSMISSION FIDELITY PROTEIN 18 HOMOLOG"/>
    <property type="match status" value="1"/>
</dbReference>
<dbReference type="SMART" id="SM00382">
    <property type="entry name" value="AAA"/>
    <property type="match status" value="1"/>
</dbReference>
<dbReference type="InterPro" id="IPR047854">
    <property type="entry name" value="RFC_lid"/>
</dbReference>
<dbReference type="FunCoup" id="Q6CV97">
    <property type="interactions" value="914"/>
</dbReference>
<dbReference type="GO" id="GO:0005524">
    <property type="term" value="F:ATP binding"/>
    <property type="evidence" value="ECO:0007669"/>
    <property type="project" value="UniProtKB-KW"/>
</dbReference>
<dbReference type="GO" id="GO:0003677">
    <property type="term" value="F:DNA binding"/>
    <property type="evidence" value="ECO:0007669"/>
    <property type="project" value="TreeGrafter"/>
</dbReference>
<evidence type="ECO:0000313" key="6">
    <source>
        <dbReference type="EMBL" id="CAH02535.1"/>
    </source>
</evidence>
<dbReference type="HOGENOM" id="CLU_004894_3_1_1"/>
<evidence type="ECO:0000256" key="1">
    <source>
        <dbReference type="ARBA" id="ARBA00022705"/>
    </source>
</evidence>
<feature type="compositionally biased region" description="Polar residues" evidence="4">
    <location>
        <begin position="86"/>
        <end position="95"/>
    </location>
</feature>
<organism evidence="6 7">
    <name type="scientific">Kluyveromyces lactis (strain ATCC 8585 / CBS 2359 / DSM 70799 / NBRC 1267 / NRRL Y-1140 / WM37)</name>
    <name type="common">Yeast</name>
    <name type="synonym">Candida sphaerica</name>
    <dbReference type="NCBI Taxonomy" id="284590"/>
    <lineage>
        <taxon>Eukaryota</taxon>
        <taxon>Fungi</taxon>
        <taxon>Dikarya</taxon>
        <taxon>Ascomycota</taxon>
        <taxon>Saccharomycotina</taxon>
        <taxon>Saccharomycetes</taxon>
        <taxon>Saccharomycetales</taxon>
        <taxon>Saccharomycetaceae</taxon>
        <taxon>Kluyveromyces</taxon>
    </lineage>
</organism>
<feature type="compositionally biased region" description="Basic and acidic residues" evidence="4">
    <location>
        <begin position="660"/>
        <end position="670"/>
    </location>
</feature>
<dbReference type="InterPro" id="IPR003593">
    <property type="entry name" value="AAA+_ATPase"/>
</dbReference>
<feature type="region of interest" description="Disordered" evidence="4">
    <location>
        <begin position="86"/>
        <end position="107"/>
    </location>
</feature>
<evidence type="ECO:0000256" key="2">
    <source>
        <dbReference type="ARBA" id="ARBA00022741"/>
    </source>
</evidence>
<reference evidence="6 7" key="1">
    <citation type="journal article" date="2004" name="Nature">
        <title>Genome evolution in yeasts.</title>
        <authorList>
            <consortium name="Genolevures"/>
            <person name="Dujon B."/>
            <person name="Sherman D."/>
            <person name="Fischer G."/>
            <person name="Durrens P."/>
            <person name="Casaregola S."/>
            <person name="Lafontaine I."/>
            <person name="de Montigny J."/>
            <person name="Marck C."/>
            <person name="Neuveglise C."/>
            <person name="Talla E."/>
            <person name="Goffard N."/>
            <person name="Frangeul L."/>
            <person name="Aigle M."/>
            <person name="Anthouard V."/>
            <person name="Babour A."/>
            <person name="Barbe V."/>
            <person name="Barnay S."/>
            <person name="Blanchin S."/>
            <person name="Beckerich J.M."/>
            <person name="Beyne E."/>
            <person name="Bleykasten C."/>
            <person name="Boisrame A."/>
            <person name="Boyer J."/>
            <person name="Cattolico L."/>
            <person name="Confanioleri F."/>
            <person name="de Daruvar A."/>
            <person name="Despons L."/>
            <person name="Fabre E."/>
            <person name="Fairhead C."/>
            <person name="Ferry-Dumazet H."/>
            <person name="Groppi A."/>
            <person name="Hantraye F."/>
            <person name="Hennequin C."/>
            <person name="Jauniaux N."/>
            <person name="Joyet P."/>
            <person name="Kachouri R."/>
            <person name="Kerrest A."/>
            <person name="Koszul R."/>
            <person name="Lemaire M."/>
            <person name="Lesur I."/>
            <person name="Ma L."/>
            <person name="Muller H."/>
            <person name="Nicaud J.M."/>
            <person name="Nikolski M."/>
            <person name="Oztas S."/>
            <person name="Ozier-Kalogeropoulos O."/>
            <person name="Pellenz S."/>
            <person name="Potier S."/>
            <person name="Richard G.F."/>
            <person name="Straub M.L."/>
            <person name="Suleau A."/>
            <person name="Swennene D."/>
            <person name="Tekaia F."/>
            <person name="Wesolowski-Louvel M."/>
            <person name="Westhof E."/>
            <person name="Wirth B."/>
            <person name="Zeniou-Meyer M."/>
            <person name="Zivanovic I."/>
            <person name="Bolotin-Fukuhara M."/>
            <person name="Thierry A."/>
            <person name="Bouchier C."/>
            <person name="Caudron B."/>
            <person name="Scarpelli C."/>
            <person name="Gaillardin C."/>
            <person name="Weissenbach J."/>
            <person name="Wincker P."/>
            <person name="Souciet J.L."/>
        </authorList>
    </citation>
    <scope>NUCLEOTIDE SEQUENCE [LARGE SCALE GENOMIC DNA]</scope>
    <source>
        <strain evidence="7">ATCC 8585 / CBS 2359 / DSM 70799 / NBRC 1267 / NRRL Y-1140 / WM37</strain>
    </source>
</reference>
<keyword evidence="7" id="KW-1185">Reference proteome</keyword>
<dbReference type="CDD" id="cd18140">
    <property type="entry name" value="HLD_clamp_RFC"/>
    <property type="match status" value="1"/>
</dbReference>
<dbReference type="CDD" id="cd00009">
    <property type="entry name" value="AAA"/>
    <property type="match status" value="1"/>
</dbReference>
<dbReference type="Gene3D" id="3.40.50.300">
    <property type="entry name" value="P-loop containing nucleotide triphosphate hydrolases"/>
    <property type="match status" value="1"/>
</dbReference>
<keyword evidence="2" id="KW-0547">Nucleotide-binding</keyword>
<gene>
    <name evidence="6" type="ORF">KLLA0_B13739g</name>
</gene>
<name>Q6CV97_KLULA</name>
<dbReference type="GO" id="GO:0016887">
    <property type="term" value="F:ATP hydrolysis activity"/>
    <property type="evidence" value="ECO:0007669"/>
    <property type="project" value="InterPro"/>
</dbReference>
<dbReference type="InParanoid" id="Q6CV97"/>
<dbReference type="PANTHER" id="PTHR23389">
    <property type="entry name" value="CHROMOSOME TRANSMISSION FIDELITY FACTOR 18"/>
    <property type="match status" value="1"/>
</dbReference>
<dbReference type="InterPro" id="IPR003959">
    <property type="entry name" value="ATPase_AAA_core"/>
</dbReference>
<evidence type="ECO:0000259" key="5">
    <source>
        <dbReference type="SMART" id="SM00382"/>
    </source>
</evidence>
<dbReference type="KEGG" id="kla:KLLA0_B13739g"/>
<keyword evidence="1" id="KW-0235">DNA replication</keyword>
<dbReference type="GO" id="GO:0005634">
    <property type="term" value="C:nucleus"/>
    <property type="evidence" value="ECO:0007669"/>
    <property type="project" value="TreeGrafter"/>
</dbReference>
<dbReference type="Pfam" id="PF21960">
    <property type="entry name" value="RCF1-5-like_lid"/>
    <property type="match status" value="1"/>
</dbReference>
<feature type="domain" description="AAA+ ATPase" evidence="5">
    <location>
        <begin position="181"/>
        <end position="335"/>
    </location>
</feature>
<protein>
    <submittedName>
        <fullName evidence="6">KLLA0B13739p</fullName>
    </submittedName>
</protein>
<proteinExistence type="predicted"/>
<accession>Q6CV97</accession>
<feature type="compositionally biased region" description="Basic and acidic residues" evidence="4">
    <location>
        <begin position="97"/>
        <end position="107"/>
    </location>
</feature>
<evidence type="ECO:0000256" key="3">
    <source>
        <dbReference type="ARBA" id="ARBA00022840"/>
    </source>
</evidence>